<protein>
    <submittedName>
        <fullName evidence="2">BBSome interacting protein 1</fullName>
    </submittedName>
</protein>
<feature type="compositionally biased region" description="Low complexity" evidence="1">
    <location>
        <begin position="94"/>
        <end position="109"/>
    </location>
</feature>
<keyword evidence="3" id="KW-1185">Reference proteome</keyword>
<reference evidence="2 3" key="1">
    <citation type="submission" date="2008-02" db="EMBL/GenBank/DDBJ databases">
        <title>A 6x draft sequence assembly of the Pongo pygmaeus abelii genome.</title>
        <authorList>
            <person name="Wilson R.K."/>
            <person name="Mardis E."/>
        </authorList>
    </citation>
    <scope>NUCLEOTIDE SEQUENCE [LARGE SCALE GENOMIC DNA]</scope>
</reference>
<dbReference type="GeneTree" id="ENSGT00390000009265"/>
<evidence type="ECO:0000313" key="2">
    <source>
        <dbReference type="Ensembl" id="ENSPPYP00000003087.2"/>
    </source>
</evidence>
<dbReference type="Proteomes" id="UP000001595">
    <property type="component" value="Chromosome 10"/>
</dbReference>
<feature type="compositionally biased region" description="Low complexity" evidence="1">
    <location>
        <begin position="140"/>
        <end position="155"/>
    </location>
</feature>
<dbReference type="InterPro" id="IPR028233">
    <property type="entry name" value="BBIP10"/>
</dbReference>
<reference evidence="2" key="2">
    <citation type="submission" date="2025-08" db="UniProtKB">
        <authorList>
            <consortium name="Ensembl"/>
        </authorList>
    </citation>
    <scope>IDENTIFICATION</scope>
</reference>
<dbReference type="AlphaFoldDB" id="H2NBL0"/>
<feature type="region of interest" description="Disordered" evidence="1">
    <location>
        <begin position="51"/>
        <end position="192"/>
    </location>
</feature>
<evidence type="ECO:0000313" key="3">
    <source>
        <dbReference type="Proteomes" id="UP000001595"/>
    </source>
</evidence>
<reference evidence="2" key="3">
    <citation type="submission" date="2025-09" db="UniProtKB">
        <authorList>
            <consortium name="Ensembl"/>
        </authorList>
    </citation>
    <scope>IDENTIFICATION</scope>
</reference>
<dbReference type="Pfam" id="PF14777">
    <property type="entry name" value="BBIP10"/>
    <property type="match status" value="1"/>
</dbReference>
<dbReference type="eggNOG" id="ENOG502S7YW">
    <property type="taxonomic scope" value="Eukaryota"/>
</dbReference>
<dbReference type="HOGENOM" id="CLU_185680_0_0_1"/>
<dbReference type="Ensembl" id="ENSPPYT00000003191.2">
    <property type="protein sequence ID" value="ENSPPYP00000003087.2"/>
    <property type="gene ID" value="ENSPPYG00000040414.1"/>
</dbReference>
<dbReference type="GO" id="GO:0097500">
    <property type="term" value="P:receptor localization to non-motile cilium"/>
    <property type="evidence" value="ECO:0007669"/>
    <property type="project" value="TreeGrafter"/>
</dbReference>
<sequence>MIWVLLTVCYISDQDDLNWTGERKSKVDSREGARRDPTLYDRRCARALANDLHDSGRPADWARGPREPRGARLSARRPRPAPSRRLAVAQTLSGPPAAAAAAAGPAPAAVRPDRLPLRAGLQAPTRASSKGPALPETATRKAAAAAPPRAPAPRASPRRCRLAPVRARGASPYRQPARLPDGQEVSPLPGATAEPSGKGCIFSSVCLSQELSVILVIPGWMLKAAAKRPELSGKNTISNNLDMAEVKSMFREVLPKQGPLFVEDITTMVLCKPKLLPLKSLTLEKLEKMHQAAQNTIRQQEMAEKDQRQITH</sequence>
<dbReference type="GO" id="GO:0034464">
    <property type="term" value="C:BBSome"/>
    <property type="evidence" value="ECO:0007669"/>
    <property type="project" value="InterPro"/>
</dbReference>
<proteinExistence type="predicted"/>
<name>H2NBL0_PONAB</name>
<accession>H2NBL0</accession>
<dbReference type="PANTHER" id="PTHR28596:SF1">
    <property type="entry name" value="BBSOME-INTERACTING PROTEIN 1"/>
    <property type="match status" value="1"/>
</dbReference>
<evidence type="ECO:0000256" key="1">
    <source>
        <dbReference type="SAM" id="MobiDB-lite"/>
    </source>
</evidence>
<dbReference type="FunCoup" id="H2NBL0">
    <property type="interactions" value="557"/>
</dbReference>
<dbReference type="GO" id="GO:0060271">
    <property type="term" value="P:cilium assembly"/>
    <property type="evidence" value="ECO:0007669"/>
    <property type="project" value="InterPro"/>
</dbReference>
<dbReference type="PANTHER" id="PTHR28596">
    <property type="entry name" value="BBSOME-INTERACTING PROTEIN 1"/>
    <property type="match status" value="1"/>
</dbReference>
<dbReference type="InParanoid" id="H2NBL0"/>
<gene>
    <name evidence="2" type="primary">BBIP1</name>
</gene>
<organism evidence="2 3">
    <name type="scientific">Pongo abelii</name>
    <name type="common">Sumatran orangutan</name>
    <name type="synonym">Pongo pygmaeus abelii</name>
    <dbReference type="NCBI Taxonomy" id="9601"/>
    <lineage>
        <taxon>Eukaryota</taxon>
        <taxon>Metazoa</taxon>
        <taxon>Chordata</taxon>
        <taxon>Craniata</taxon>
        <taxon>Vertebrata</taxon>
        <taxon>Euteleostomi</taxon>
        <taxon>Mammalia</taxon>
        <taxon>Eutheria</taxon>
        <taxon>Euarchontoglires</taxon>
        <taxon>Primates</taxon>
        <taxon>Haplorrhini</taxon>
        <taxon>Catarrhini</taxon>
        <taxon>Hominidae</taxon>
        <taxon>Pongo</taxon>
    </lineage>
</organism>